<accession>A0ABT4EIV0</accession>
<proteinExistence type="predicted"/>
<dbReference type="Pfam" id="PF13302">
    <property type="entry name" value="Acetyltransf_3"/>
    <property type="match status" value="1"/>
</dbReference>
<dbReference type="InterPro" id="IPR016181">
    <property type="entry name" value="Acyl_CoA_acyltransferase"/>
</dbReference>
<dbReference type="PANTHER" id="PTHR43792:SF9">
    <property type="entry name" value="RIBOSOMAL-PROTEIN-ALANINE ACETYLTRANSFERASE"/>
    <property type="match status" value="1"/>
</dbReference>
<dbReference type="SUPFAM" id="SSF55729">
    <property type="entry name" value="Acyl-CoA N-acyltransferases (Nat)"/>
    <property type="match status" value="1"/>
</dbReference>
<feature type="domain" description="N-acetyltransferase" evidence="1">
    <location>
        <begin position="10"/>
        <end position="170"/>
    </location>
</feature>
<evidence type="ECO:0000313" key="3">
    <source>
        <dbReference type="Proteomes" id="UP001527052"/>
    </source>
</evidence>
<name>A0ABT4EIV0_9BACI</name>
<dbReference type="PROSITE" id="PS51186">
    <property type="entry name" value="GNAT"/>
    <property type="match status" value="1"/>
</dbReference>
<dbReference type="InterPro" id="IPR051531">
    <property type="entry name" value="N-acetyltransferase"/>
</dbReference>
<dbReference type="CDD" id="cd04301">
    <property type="entry name" value="NAT_SF"/>
    <property type="match status" value="1"/>
</dbReference>
<dbReference type="RefSeq" id="WP_268635778.1">
    <property type="nucleotide sequence ID" value="NZ_JAMDLZ010000004.1"/>
</dbReference>
<gene>
    <name evidence="2" type="ORF">M5W82_01320</name>
</gene>
<sequence>MIEQINTKRLYLRKMKMADAHSLFNIWSDPEVTKFMNITNFTHEEQVKEMIELFDELTEERKAIRFTIIEKESNEIIGSCGFNSFDVDNGTAEIGYDLAKAYWGKGYAPESISALIDFAFTTLNINRIEAKIEPGNINSIKVVEKLNFTFEGTFKEYEESKESSYDINVYSLFNSQNYNSQECYR</sequence>
<organism evidence="2 3">
    <name type="scientific">Lysinibacillus xylanilyticus</name>
    <dbReference type="NCBI Taxonomy" id="582475"/>
    <lineage>
        <taxon>Bacteria</taxon>
        <taxon>Bacillati</taxon>
        <taxon>Bacillota</taxon>
        <taxon>Bacilli</taxon>
        <taxon>Bacillales</taxon>
        <taxon>Bacillaceae</taxon>
        <taxon>Lysinibacillus</taxon>
    </lineage>
</organism>
<dbReference type="InterPro" id="IPR000182">
    <property type="entry name" value="GNAT_dom"/>
</dbReference>
<evidence type="ECO:0000313" key="2">
    <source>
        <dbReference type="EMBL" id="MCY9545574.1"/>
    </source>
</evidence>
<evidence type="ECO:0000259" key="1">
    <source>
        <dbReference type="PROSITE" id="PS51186"/>
    </source>
</evidence>
<dbReference type="Proteomes" id="UP001527052">
    <property type="component" value="Unassembled WGS sequence"/>
</dbReference>
<comment type="caution">
    <text evidence="2">The sequence shown here is derived from an EMBL/GenBank/DDBJ whole genome shotgun (WGS) entry which is preliminary data.</text>
</comment>
<keyword evidence="3" id="KW-1185">Reference proteome</keyword>
<dbReference type="Gene3D" id="3.40.630.30">
    <property type="match status" value="1"/>
</dbReference>
<reference evidence="2 3" key="1">
    <citation type="submission" date="2022-05" db="EMBL/GenBank/DDBJ databases">
        <title>Genome Sequencing of Bee-Associated Microbes.</title>
        <authorList>
            <person name="Dunlap C."/>
        </authorList>
    </citation>
    <scope>NUCLEOTIDE SEQUENCE [LARGE SCALE GENOMIC DNA]</scope>
    <source>
        <strain evidence="2 3">NRRL BD-083</strain>
    </source>
</reference>
<dbReference type="PANTHER" id="PTHR43792">
    <property type="entry name" value="GNAT FAMILY, PUTATIVE (AFU_ORTHOLOGUE AFUA_3G00765)-RELATED-RELATED"/>
    <property type="match status" value="1"/>
</dbReference>
<dbReference type="EMBL" id="JAMDLZ010000004">
    <property type="protein sequence ID" value="MCY9545574.1"/>
    <property type="molecule type" value="Genomic_DNA"/>
</dbReference>
<protein>
    <submittedName>
        <fullName evidence="2">GNAT family N-acetyltransferase</fullName>
    </submittedName>
</protein>